<gene>
    <name evidence="1" type="ORF">EJD97_017764</name>
</gene>
<protein>
    <submittedName>
        <fullName evidence="1">Uncharacterized protein</fullName>
    </submittedName>
</protein>
<accession>A0A6N2B734</accession>
<proteinExistence type="predicted"/>
<reference evidence="1" key="1">
    <citation type="submission" date="2019-05" db="EMBL/GenBank/DDBJ databases">
        <title>The de novo reference genome and transcriptome assemblies of the wild tomato species Solanum chilense.</title>
        <authorList>
            <person name="Stam R."/>
            <person name="Nosenko T."/>
            <person name="Hoerger A.C."/>
            <person name="Stephan W."/>
            <person name="Seidel M.A."/>
            <person name="Kuhn J.M.M."/>
            <person name="Haberer G."/>
            <person name="Tellier A."/>
        </authorList>
    </citation>
    <scope>NUCLEOTIDE SEQUENCE</scope>
    <source>
        <tissue evidence="1">Mature leaves</tissue>
    </source>
</reference>
<evidence type="ECO:0000313" key="1">
    <source>
        <dbReference type="EMBL" id="TMW89011.1"/>
    </source>
</evidence>
<name>A0A6N2B734_SOLCI</name>
<sequence length="52" mass="5930">MLLVRHLLILASTKILNIFINIRPLVEPLVTTQTIKLQPTRDLSELCAQKGY</sequence>
<comment type="caution">
    <text evidence="1">The sequence shown here is derived from an EMBL/GenBank/DDBJ whole genome shotgun (WGS) entry which is preliminary data.</text>
</comment>
<organism evidence="1">
    <name type="scientific">Solanum chilense</name>
    <name type="common">Tomato</name>
    <name type="synonym">Lycopersicon chilense</name>
    <dbReference type="NCBI Taxonomy" id="4083"/>
    <lineage>
        <taxon>Eukaryota</taxon>
        <taxon>Viridiplantae</taxon>
        <taxon>Streptophyta</taxon>
        <taxon>Embryophyta</taxon>
        <taxon>Tracheophyta</taxon>
        <taxon>Spermatophyta</taxon>
        <taxon>Magnoliopsida</taxon>
        <taxon>eudicotyledons</taxon>
        <taxon>Gunneridae</taxon>
        <taxon>Pentapetalae</taxon>
        <taxon>asterids</taxon>
        <taxon>lamiids</taxon>
        <taxon>Solanales</taxon>
        <taxon>Solanaceae</taxon>
        <taxon>Solanoideae</taxon>
        <taxon>Solaneae</taxon>
        <taxon>Solanum</taxon>
        <taxon>Solanum subgen. Lycopersicon</taxon>
    </lineage>
</organism>
<dbReference type="AlphaFoldDB" id="A0A6N2B734"/>
<dbReference type="EMBL" id="RXGB01004748">
    <property type="protein sequence ID" value="TMW89011.1"/>
    <property type="molecule type" value="Genomic_DNA"/>
</dbReference>
<feature type="non-terminal residue" evidence="1">
    <location>
        <position position="52"/>
    </location>
</feature>